<comment type="caution">
    <text evidence="1">The sequence shown here is derived from an EMBL/GenBank/DDBJ whole genome shotgun (WGS) entry which is preliminary data.</text>
</comment>
<name>A0A7X0UDL8_9BURK</name>
<proteinExistence type="predicted"/>
<protein>
    <submittedName>
        <fullName evidence="1">Uncharacterized protein</fullName>
    </submittedName>
</protein>
<evidence type="ECO:0000313" key="2">
    <source>
        <dbReference type="Proteomes" id="UP000575083"/>
    </source>
</evidence>
<dbReference type="EMBL" id="JACHLK010000023">
    <property type="protein sequence ID" value="MBB6563805.1"/>
    <property type="molecule type" value="Genomic_DNA"/>
</dbReference>
<accession>A0A7X0UDL8</accession>
<evidence type="ECO:0000313" key="1">
    <source>
        <dbReference type="EMBL" id="MBB6563805.1"/>
    </source>
</evidence>
<dbReference type="AlphaFoldDB" id="A0A7X0UDL8"/>
<gene>
    <name evidence="1" type="ORF">HNP48_006531</name>
</gene>
<keyword evidence="2" id="KW-1185">Reference proteome</keyword>
<dbReference type="Proteomes" id="UP000575083">
    <property type="component" value="Unassembled WGS sequence"/>
</dbReference>
<organism evidence="1 2">
    <name type="scientific">Acidovorax soli</name>
    <dbReference type="NCBI Taxonomy" id="592050"/>
    <lineage>
        <taxon>Bacteria</taxon>
        <taxon>Pseudomonadati</taxon>
        <taxon>Pseudomonadota</taxon>
        <taxon>Betaproteobacteria</taxon>
        <taxon>Burkholderiales</taxon>
        <taxon>Comamonadaceae</taxon>
        <taxon>Acidovorax</taxon>
    </lineage>
</organism>
<sequence>MNLQQYLLKATMLASRGQMDQAMATARQGLQAPVPPEVAQEPGGGEFHMLQRMELQLLLADLLEASGHSGEAQTIARQAQEALLASGLDPDLTQPLLLLAEDILDRTGAQPGP</sequence>
<reference evidence="1 2" key="1">
    <citation type="submission" date="2020-08" db="EMBL/GenBank/DDBJ databases">
        <title>Functional genomics of gut bacteria from endangered species of beetles.</title>
        <authorList>
            <person name="Carlos-Shanley C."/>
        </authorList>
    </citation>
    <scope>NUCLEOTIDE SEQUENCE [LARGE SCALE GENOMIC DNA]</scope>
    <source>
        <strain evidence="1 2">S00198</strain>
    </source>
</reference>